<dbReference type="InterPro" id="IPR052162">
    <property type="entry name" value="Sensor_kinase/Photoreceptor"/>
</dbReference>
<dbReference type="InterPro" id="IPR013656">
    <property type="entry name" value="PAS_4"/>
</dbReference>
<dbReference type="Pfam" id="PF08448">
    <property type="entry name" value="PAS_4"/>
    <property type="match status" value="1"/>
</dbReference>
<keyword evidence="4" id="KW-0808">Transferase</keyword>
<dbReference type="SUPFAM" id="SSF55785">
    <property type="entry name" value="PYP-like sensor domain (PAS domain)"/>
    <property type="match status" value="2"/>
</dbReference>
<evidence type="ECO:0000313" key="8">
    <source>
        <dbReference type="Proteomes" id="UP000501128"/>
    </source>
</evidence>
<evidence type="ECO:0000256" key="4">
    <source>
        <dbReference type="ARBA" id="ARBA00022679"/>
    </source>
</evidence>
<feature type="domain" description="Histidine kinase" evidence="6">
    <location>
        <begin position="403"/>
        <end position="631"/>
    </location>
</feature>
<accession>A0A7L5DSE2</accession>
<dbReference type="PRINTS" id="PR00344">
    <property type="entry name" value="BCTRLSENSOR"/>
</dbReference>
<dbReference type="SMART" id="SM00387">
    <property type="entry name" value="HATPase_c"/>
    <property type="match status" value="1"/>
</dbReference>
<reference evidence="7 8" key="1">
    <citation type="submission" date="2020-04" db="EMBL/GenBank/DDBJ databases">
        <title>Genome sequencing of novel species.</title>
        <authorList>
            <person name="Heo J."/>
            <person name="Kim S.-J."/>
            <person name="Kim J.-S."/>
            <person name="Hong S.-B."/>
            <person name="Kwon S.-W."/>
        </authorList>
    </citation>
    <scope>NUCLEOTIDE SEQUENCE [LARGE SCALE GENOMIC DNA]</scope>
    <source>
        <strain evidence="7 8">CJU-R4</strain>
    </source>
</reference>
<dbReference type="Proteomes" id="UP000501128">
    <property type="component" value="Chromosome"/>
</dbReference>
<dbReference type="Pfam" id="PF00512">
    <property type="entry name" value="HisKA"/>
    <property type="match status" value="1"/>
</dbReference>
<dbReference type="InterPro" id="IPR004358">
    <property type="entry name" value="Sig_transdc_His_kin-like_C"/>
</dbReference>
<dbReference type="KEGG" id="srho:HH216_14485"/>
<protein>
    <recommendedName>
        <fullName evidence="2">histidine kinase</fullName>
        <ecNumber evidence="2">2.7.13.3</ecNumber>
    </recommendedName>
</protein>
<dbReference type="SMART" id="SM00388">
    <property type="entry name" value="HisKA"/>
    <property type="match status" value="1"/>
</dbReference>
<keyword evidence="5" id="KW-0418">Kinase</keyword>
<dbReference type="Gene3D" id="1.10.287.130">
    <property type="match status" value="1"/>
</dbReference>
<dbReference type="InterPro" id="IPR005467">
    <property type="entry name" value="His_kinase_dom"/>
</dbReference>
<evidence type="ECO:0000256" key="1">
    <source>
        <dbReference type="ARBA" id="ARBA00000085"/>
    </source>
</evidence>
<name>A0A7L5DSE2_9BACT</name>
<comment type="catalytic activity">
    <reaction evidence="1">
        <text>ATP + protein L-histidine = ADP + protein N-phospho-L-histidine.</text>
        <dbReference type="EC" id="2.7.13.3"/>
    </reaction>
</comment>
<proteinExistence type="predicted"/>
<dbReference type="InterPro" id="IPR035965">
    <property type="entry name" value="PAS-like_dom_sf"/>
</dbReference>
<dbReference type="SUPFAM" id="SSF47384">
    <property type="entry name" value="Homodimeric domain of signal transducing histidine kinase"/>
    <property type="match status" value="1"/>
</dbReference>
<dbReference type="EMBL" id="CP051677">
    <property type="protein sequence ID" value="QJD79478.1"/>
    <property type="molecule type" value="Genomic_DNA"/>
</dbReference>
<dbReference type="GO" id="GO:0000155">
    <property type="term" value="F:phosphorelay sensor kinase activity"/>
    <property type="evidence" value="ECO:0007669"/>
    <property type="project" value="InterPro"/>
</dbReference>
<dbReference type="SUPFAM" id="SSF55874">
    <property type="entry name" value="ATPase domain of HSP90 chaperone/DNA topoisomerase II/histidine kinase"/>
    <property type="match status" value="1"/>
</dbReference>
<dbReference type="InterPro" id="IPR036890">
    <property type="entry name" value="HATPase_C_sf"/>
</dbReference>
<dbReference type="Gene3D" id="3.30.565.10">
    <property type="entry name" value="Histidine kinase-like ATPase, C-terminal domain"/>
    <property type="match status" value="1"/>
</dbReference>
<dbReference type="Gene3D" id="3.30.450.20">
    <property type="entry name" value="PAS domain"/>
    <property type="match status" value="3"/>
</dbReference>
<dbReference type="AlphaFoldDB" id="A0A7L5DSE2"/>
<evidence type="ECO:0000256" key="5">
    <source>
        <dbReference type="ARBA" id="ARBA00022777"/>
    </source>
</evidence>
<sequence length="631" mass="70352">MEPLSALFHHTPVPMAVLYAGSNRVQIVNDAWRRFWNVPDAVNDGQLLSELLTPEQAGLYSRLLGTDTDSSEVAVSVMWAGQCVQRYIRLVVTQVPAVDQKPAYLGTVILDVTDTVLARQRADALAKEQEEQRRMMREALDSSPVAIVVATSIRDETTGQLIDFEYRLANRESNRLSNLPEAEELSGKRMLATFPGDKESGVFSQFKTVVETGEPLAVETHYKHGQTDKWFYVRVVKHGDGYVQTTLDITPVKEAEAAIEEQADLLRTILNNSQTAISLHSVIRGQNGKIADFKTALANKRAQEIWGDTLKQHMSRSFLEHRPEAAGTPEFERYVQVVNTGEPARFEFGVADKLYSINIARAGDGVVLSSVDITSDRQYQRQLEQINAELKRSNESLQAFAYIASHDLQEPLRKITSFSSILSGQYTEQLDDRGLDILVRIQSSAERMSSLIRDLLSYARIGSQPDSFRPVDLHTVLTELLNDMEFTVGMAGATIQLDQLPQVVGDPVQLHQLFQNLLSNAVKFHREGVPPVVQISSERVADDRLPPSLRESRPSGCSFWAIRVADNGIGFDEKYNDRIFQVFQRLHSRNLYSGTGIGLAIVRKVAEQHGGVIIAESRPDAGSTFTVYLPG</sequence>
<gene>
    <name evidence="7" type="ORF">HH216_14485</name>
</gene>
<dbReference type="InterPro" id="IPR036097">
    <property type="entry name" value="HisK_dim/P_sf"/>
</dbReference>
<evidence type="ECO:0000256" key="2">
    <source>
        <dbReference type="ARBA" id="ARBA00012438"/>
    </source>
</evidence>
<keyword evidence="8" id="KW-1185">Reference proteome</keyword>
<dbReference type="RefSeq" id="WP_169551442.1">
    <property type="nucleotide sequence ID" value="NZ_CP051677.1"/>
</dbReference>
<dbReference type="PANTHER" id="PTHR43304">
    <property type="entry name" value="PHYTOCHROME-LIKE PROTEIN CPH1"/>
    <property type="match status" value="1"/>
</dbReference>
<dbReference type="Pfam" id="PF02518">
    <property type="entry name" value="HATPase_c"/>
    <property type="match status" value="1"/>
</dbReference>
<dbReference type="InterPro" id="IPR003661">
    <property type="entry name" value="HisK_dim/P_dom"/>
</dbReference>
<evidence type="ECO:0000313" key="7">
    <source>
        <dbReference type="EMBL" id="QJD79478.1"/>
    </source>
</evidence>
<keyword evidence="3" id="KW-0597">Phosphoprotein</keyword>
<dbReference type="InterPro" id="IPR003594">
    <property type="entry name" value="HATPase_dom"/>
</dbReference>
<dbReference type="PANTHER" id="PTHR43304:SF1">
    <property type="entry name" value="PAC DOMAIN-CONTAINING PROTEIN"/>
    <property type="match status" value="1"/>
</dbReference>
<dbReference type="CDD" id="cd00082">
    <property type="entry name" value="HisKA"/>
    <property type="match status" value="1"/>
</dbReference>
<dbReference type="FunFam" id="3.30.565.10:FF:000006">
    <property type="entry name" value="Sensor histidine kinase WalK"/>
    <property type="match status" value="1"/>
</dbReference>
<dbReference type="EC" id="2.7.13.3" evidence="2"/>
<dbReference type="PROSITE" id="PS50109">
    <property type="entry name" value="HIS_KIN"/>
    <property type="match status" value="1"/>
</dbReference>
<organism evidence="7 8">
    <name type="scientific">Spirosoma rhododendri</name>
    <dbReference type="NCBI Taxonomy" id="2728024"/>
    <lineage>
        <taxon>Bacteria</taxon>
        <taxon>Pseudomonadati</taxon>
        <taxon>Bacteroidota</taxon>
        <taxon>Cytophagia</taxon>
        <taxon>Cytophagales</taxon>
        <taxon>Cytophagaceae</taxon>
        <taxon>Spirosoma</taxon>
    </lineage>
</organism>
<evidence type="ECO:0000259" key="6">
    <source>
        <dbReference type="PROSITE" id="PS50109"/>
    </source>
</evidence>
<evidence type="ECO:0000256" key="3">
    <source>
        <dbReference type="ARBA" id="ARBA00022553"/>
    </source>
</evidence>